<accession>A0ABT3DPW7</accession>
<sequence>MSSIKKSLSLLLVLVMSLGTFLVGCSGNEEATTNEESNKSKDGGSEEVVELDFWTFWGSETRRPIIEKIIEDFNNSQDKIHVKHTYLPWGDIWTKELAAVAAGNPPDVIINDINTVRQRADKKQNESLGKFFEQDTSIKEQYYPELWNAVVHDGEPYAVPFNTDTRLLFWNKDIFKEVGLDPDQPPKTWDELQEFAKKIDQKAGKRYTRIGFLPRHKIGPDMWTLNATGHGNWDYENAKPIINEPKAEEALQWVYDYEQQYGDDVINAFKAEFGQDQADPFISGKLGMVVTTPTDAFTKIRDFGNGMDFGVAPMPEMEPGNGHTVWGGGFVAEVPFGAKNPEASWEFIKYLTGPEAQEYWAVQNFDNVANIEGSENAANSSEFDEDSKRVFDAAITNMEHTILTPFPLEAPDLNNLVNPEFEKALLGEQTPKEALEAAQKAVEKLAESSK</sequence>
<organism evidence="2 3">
    <name type="scientific">Metabacillus halosaccharovorans</name>
    <dbReference type="NCBI Taxonomy" id="930124"/>
    <lineage>
        <taxon>Bacteria</taxon>
        <taxon>Bacillati</taxon>
        <taxon>Bacillota</taxon>
        <taxon>Bacilli</taxon>
        <taxon>Bacillales</taxon>
        <taxon>Bacillaceae</taxon>
        <taxon>Metabacillus</taxon>
    </lineage>
</organism>
<keyword evidence="1" id="KW-0732">Signal</keyword>
<feature type="signal peptide" evidence="1">
    <location>
        <begin position="1"/>
        <end position="31"/>
    </location>
</feature>
<comment type="caution">
    <text evidence="2">The sequence shown here is derived from an EMBL/GenBank/DDBJ whole genome shotgun (WGS) entry which is preliminary data.</text>
</comment>
<dbReference type="PROSITE" id="PS51257">
    <property type="entry name" value="PROKAR_LIPOPROTEIN"/>
    <property type="match status" value="1"/>
</dbReference>
<feature type="chain" id="PRO_5045642460" evidence="1">
    <location>
        <begin position="32"/>
        <end position="450"/>
    </location>
</feature>
<evidence type="ECO:0000313" key="3">
    <source>
        <dbReference type="Proteomes" id="UP001526147"/>
    </source>
</evidence>
<evidence type="ECO:0000313" key="2">
    <source>
        <dbReference type="EMBL" id="MCV9888968.1"/>
    </source>
</evidence>
<proteinExistence type="predicted"/>
<dbReference type="InterPro" id="IPR006059">
    <property type="entry name" value="SBP"/>
</dbReference>
<dbReference type="CDD" id="cd14748">
    <property type="entry name" value="PBP2_UgpB"/>
    <property type="match status" value="1"/>
</dbReference>
<gene>
    <name evidence="2" type="ORF">OIH86_25240</name>
</gene>
<evidence type="ECO:0000256" key="1">
    <source>
        <dbReference type="SAM" id="SignalP"/>
    </source>
</evidence>
<dbReference type="Proteomes" id="UP001526147">
    <property type="component" value="Unassembled WGS sequence"/>
</dbReference>
<protein>
    <submittedName>
        <fullName evidence="2">ABC transporter substrate-binding protein</fullName>
    </submittedName>
</protein>
<dbReference type="PANTHER" id="PTHR43649:SF12">
    <property type="entry name" value="DIACETYLCHITOBIOSE BINDING PROTEIN DASA"/>
    <property type="match status" value="1"/>
</dbReference>
<dbReference type="PANTHER" id="PTHR43649">
    <property type="entry name" value="ARABINOSE-BINDING PROTEIN-RELATED"/>
    <property type="match status" value="1"/>
</dbReference>
<dbReference type="Pfam" id="PF01547">
    <property type="entry name" value="SBP_bac_1"/>
    <property type="match status" value="1"/>
</dbReference>
<reference evidence="2 3" key="1">
    <citation type="submission" date="2022-10" db="EMBL/GenBank/DDBJ databases">
        <title>Draft genome assembly of moderately radiation resistant bacterium Metabacillus halosaccharovorans.</title>
        <authorList>
            <person name="Pal S."/>
            <person name="Gopinathan A."/>
        </authorList>
    </citation>
    <scope>NUCLEOTIDE SEQUENCE [LARGE SCALE GENOMIC DNA]</scope>
    <source>
        <strain evidence="2 3">VITHBRA001</strain>
    </source>
</reference>
<dbReference type="Gene3D" id="3.40.190.10">
    <property type="entry name" value="Periplasmic binding protein-like II"/>
    <property type="match status" value="2"/>
</dbReference>
<dbReference type="SUPFAM" id="SSF53850">
    <property type="entry name" value="Periplasmic binding protein-like II"/>
    <property type="match status" value="1"/>
</dbReference>
<dbReference type="InterPro" id="IPR050490">
    <property type="entry name" value="Bact_solute-bd_prot1"/>
</dbReference>
<dbReference type="RefSeq" id="WP_264144967.1">
    <property type="nucleotide sequence ID" value="NZ_JAOYEY010000052.1"/>
</dbReference>
<dbReference type="EMBL" id="JAOYEY010000052">
    <property type="protein sequence ID" value="MCV9888968.1"/>
    <property type="molecule type" value="Genomic_DNA"/>
</dbReference>
<name>A0ABT3DPW7_9BACI</name>
<keyword evidence="3" id="KW-1185">Reference proteome</keyword>